<evidence type="ECO:0000256" key="3">
    <source>
        <dbReference type="ARBA" id="ARBA00022692"/>
    </source>
</evidence>
<feature type="transmembrane region" description="Helical" evidence="6">
    <location>
        <begin position="197"/>
        <end position="216"/>
    </location>
</feature>
<accession>A0A8T2U561</accession>
<dbReference type="PANTHER" id="PTHR30028">
    <property type="entry name" value="UPF0014 INNER MEMBRANE PROTEIN YBBM-RELATED"/>
    <property type="match status" value="1"/>
</dbReference>
<protein>
    <submittedName>
        <fullName evidence="7">Uncharacterized protein</fullName>
    </submittedName>
</protein>
<evidence type="ECO:0000256" key="6">
    <source>
        <dbReference type="SAM" id="Phobius"/>
    </source>
</evidence>
<dbReference type="EMBL" id="CM035414">
    <property type="protein sequence ID" value="KAH7428765.1"/>
    <property type="molecule type" value="Genomic_DNA"/>
</dbReference>
<keyword evidence="5 6" id="KW-0472">Membrane</keyword>
<dbReference type="Pfam" id="PF03649">
    <property type="entry name" value="UPF0014"/>
    <property type="match status" value="1"/>
</dbReference>
<feature type="transmembrane region" description="Helical" evidence="6">
    <location>
        <begin position="266"/>
        <end position="287"/>
    </location>
</feature>
<gene>
    <name evidence="7" type="ORF">KP509_09G016300</name>
</gene>
<comment type="similarity">
    <text evidence="2">Belongs to the UPF0014 family.</text>
</comment>
<organism evidence="7 8">
    <name type="scientific">Ceratopteris richardii</name>
    <name type="common">Triangle waterfern</name>
    <dbReference type="NCBI Taxonomy" id="49495"/>
    <lineage>
        <taxon>Eukaryota</taxon>
        <taxon>Viridiplantae</taxon>
        <taxon>Streptophyta</taxon>
        <taxon>Embryophyta</taxon>
        <taxon>Tracheophyta</taxon>
        <taxon>Polypodiopsida</taxon>
        <taxon>Polypodiidae</taxon>
        <taxon>Polypodiales</taxon>
        <taxon>Pteridineae</taxon>
        <taxon>Pteridaceae</taxon>
        <taxon>Parkerioideae</taxon>
        <taxon>Ceratopteris</taxon>
    </lineage>
</organism>
<evidence type="ECO:0000256" key="5">
    <source>
        <dbReference type="ARBA" id="ARBA00023136"/>
    </source>
</evidence>
<proteinExistence type="inferred from homology"/>
<evidence type="ECO:0000256" key="4">
    <source>
        <dbReference type="ARBA" id="ARBA00022989"/>
    </source>
</evidence>
<dbReference type="AlphaFoldDB" id="A0A8T2U561"/>
<feature type="transmembrane region" description="Helical" evidence="6">
    <location>
        <begin position="299"/>
        <end position="319"/>
    </location>
</feature>
<evidence type="ECO:0000256" key="1">
    <source>
        <dbReference type="ARBA" id="ARBA00004141"/>
    </source>
</evidence>
<evidence type="ECO:0000313" key="7">
    <source>
        <dbReference type="EMBL" id="KAH7428765.1"/>
    </source>
</evidence>
<feature type="transmembrane region" description="Helical" evidence="6">
    <location>
        <begin position="171"/>
        <end position="191"/>
    </location>
</feature>
<keyword evidence="4 6" id="KW-1133">Transmembrane helix</keyword>
<keyword evidence="8" id="KW-1185">Reference proteome</keyword>
<evidence type="ECO:0000256" key="2">
    <source>
        <dbReference type="ARBA" id="ARBA00005268"/>
    </source>
</evidence>
<comment type="caution">
    <text evidence="7">The sequence shown here is derived from an EMBL/GenBank/DDBJ whole genome shotgun (WGS) entry which is preliminary data.</text>
</comment>
<dbReference type="GO" id="GO:0005886">
    <property type="term" value="C:plasma membrane"/>
    <property type="evidence" value="ECO:0007669"/>
    <property type="project" value="TreeGrafter"/>
</dbReference>
<name>A0A8T2U561_CERRI</name>
<dbReference type="InterPro" id="IPR005226">
    <property type="entry name" value="UPF0014_fam"/>
</dbReference>
<dbReference type="PANTHER" id="PTHR30028:SF0">
    <property type="entry name" value="PROTEIN ALUMINUM SENSITIVE 3"/>
    <property type="match status" value="1"/>
</dbReference>
<reference evidence="7" key="1">
    <citation type="submission" date="2021-08" db="EMBL/GenBank/DDBJ databases">
        <title>WGS assembly of Ceratopteris richardii.</title>
        <authorList>
            <person name="Marchant D.B."/>
            <person name="Chen G."/>
            <person name="Jenkins J."/>
            <person name="Shu S."/>
            <person name="Leebens-Mack J."/>
            <person name="Grimwood J."/>
            <person name="Schmutz J."/>
            <person name="Soltis P."/>
            <person name="Soltis D."/>
            <person name="Chen Z.-H."/>
        </authorList>
    </citation>
    <scope>NUCLEOTIDE SEQUENCE</scope>
    <source>
        <strain evidence="7">Whitten #5841</strain>
        <tissue evidence="7">Leaf</tissue>
    </source>
</reference>
<evidence type="ECO:0000313" key="8">
    <source>
        <dbReference type="Proteomes" id="UP000825935"/>
    </source>
</evidence>
<comment type="subcellular location">
    <subcellularLocation>
        <location evidence="1">Membrane</location>
        <topology evidence="1">Multi-pass membrane protein</topology>
    </subcellularLocation>
</comment>
<dbReference type="Proteomes" id="UP000825935">
    <property type="component" value="Chromosome 9"/>
</dbReference>
<dbReference type="OMA" id="AYAWNDI"/>
<dbReference type="GO" id="GO:0010044">
    <property type="term" value="P:response to aluminum ion"/>
    <property type="evidence" value="ECO:0007669"/>
    <property type="project" value="TreeGrafter"/>
</dbReference>
<keyword evidence="3 6" id="KW-0812">Transmembrane</keyword>
<sequence length="331" mass="35075">MSSGRAIAMQSLHDQRLLFGFHGSKSALAPPAFLSRRTTVSRSTPSFSATVIVQCHGSVSASARPSHFESLAKLVAYAWNDILEGDWQGYFCSFAPVGVSLGISHALCIGLESEIQVAVLRSFAQMLFLGLFFKFSSVENVLWVPVAATIMVSLAGRTAAEQAKELPRSQVVATISLALGTFGTMVLMVLLQAFPLGAGSLIAVMGHILGNAMIMVGRTLKGLQHDIIDHAGQIEAALALGATPYNSVQKFVRQAFLRGMAPMIDAIKVMGLVLLPGNMTGLLLGGAAPVEAVIAQIKLINAVLAAAAISCTIATFLGWRMLFTPNHQLQN</sequence>
<dbReference type="OrthoDB" id="432685at2759"/>